<protein>
    <submittedName>
        <fullName evidence="3">Uncharacterized protein</fullName>
    </submittedName>
</protein>
<feature type="coiled-coil region" evidence="1">
    <location>
        <begin position="68"/>
        <end position="95"/>
    </location>
</feature>
<evidence type="ECO:0000256" key="2">
    <source>
        <dbReference type="SAM" id="MobiDB-lite"/>
    </source>
</evidence>
<dbReference type="Proteomes" id="UP001164746">
    <property type="component" value="Chromosome 16"/>
</dbReference>
<evidence type="ECO:0000313" key="4">
    <source>
        <dbReference type="Proteomes" id="UP001164746"/>
    </source>
</evidence>
<feature type="non-terminal residue" evidence="3">
    <location>
        <position position="1"/>
    </location>
</feature>
<organism evidence="3 4">
    <name type="scientific">Mya arenaria</name>
    <name type="common">Soft-shell clam</name>
    <dbReference type="NCBI Taxonomy" id="6604"/>
    <lineage>
        <taxon>Eukaryota</taxon>
        <taxon>Metazoa</taxon>
        <taxon>Spiralia</taxon>
        <taxon>Lophotrochozoa</taxon>
        <taxon>Mollusca</taxon>
        <taxon>Bivalvia</taxon>
        <taxon>Autobranchia</taxon>
        <taxon>Heteroconchia</taxon>
        <taxon>Euheterodonta</taxon>
        <taxon>Imparidentia</taxon>
        <taxon>Neoheterodontei</taxon>
        <taxon>Myida</taxon>
        <taxon>Myoidea</taxon>
        <taxon>Myidae</taxon>
        <taxon>Mya</taxon>
    </lineage>
</organism>
<feature type="region of interest" description="Disordered" evidence="2">
    <location>
        <begin position="209"/>
        <end position="247"/>
    </location>
</feature>
<name>A0ABY7G936_MYAAR</name>
<feature type="compositionally biased region" description="Low complexity" evidence="2">
    <location>
        <begin position="215"/>
        <end position="227"/>
    </location>
</feature>
<evidence type="ECO:0000313" key="3">
    <source>
        <dbReference type="EMBL" id="WAR29874.1"/>
    </source>
</evidence>
<sequence>MWRLIRDRRVTRSKELYRLLNQQVYGWRQRLLHRLLKKPLSGRPEEVKIVKDMKAEVSTDLAAINSKVDDIHNSVNILKAENESLRQENLEIKQEFGKLVSKVDSLEGHSRRNNLRFYGIQGRLGEKWEETELKVRQFISELDRVKIERAHSVGMREDFTERVQLHRRELGKRLVEARSRDQYASMRYDKLIIDDGVYKYDDLSKQVVKRIGSTRPGQRPRGSGPRGKVNRPRDHNNDQSTGPCDHD</sequence>
<evidence type="ECO:0000256" key="1">
    <source>
        <dbReference type="SAM" id="Coils"/>
    </source>
</evidence>
<feature type="compositionally biased region" description="Polar residues" evidence="2">
    <location>
        <begin position="238"/>
        <end position="247"/>
    </location>
</feature>
<proteinExistence type="predicted"/>
<gene>
    <name evidence="3" type="ORF">MAR_003442</name>
</gene>
<accession>A0ABY7G936</accession>
<dbReference type="EMBL" id="CP111027">
    <property type="protein sequence ID" value="WAR29874.1"/>
    <property type="molecule type" value="Genomic_DNA"/>
</dbReference>
<keyword evidence="4" id="KW-1185">Reference proteome</keyword>
<keyword evidence="1" id="KW-0175">Coiled coil</keyword>
<reference evidence="3" key="1">
    <citation type="submission" date="2022-11" db="EMBL/GenBank/DDBJ databases">
        <title>Centuries of genome instability and evolution in soft-shell clam transmissible cancer (bioRxiv).</title>
        <authorList>
            <person name="Hart S.F.M."/>
            <person name="Yonemitsu M.A."/>
            <person name="Giersch R.M."/>
            <person name="Beal B.F."/>
            <person name="Arriagada G."/>
            <person name="Davis B.W."/>
            <person name="Ostrander E.A."/>
            <person name="Goff S.P."/>
            <person name="Metzger M.J."/>
        </authorList>
    </citation>
    <scope>NUCLEOTIDE SEQUENCE</scope>
    <source>
        <strain evidence="3">MELC-2E11</strain>
        <tissue evidence="3">Siphon/mantle</tissue>
    </source>
</reference>